<dbReference type="Gene3D" id="1.10.238.10">
    <property type="entry name" value="EF-hand"/>
    <property type="match status" value="1"/>
</dbReference>
<evidence type="ECO:0000313" key="12">
    <source>
        <dbReference type="EMBL" id="KAK6589549.1"/>
    </source>
</evidence>
<dbReference type="PROSITE" id="PS50011">
    <property type="entry name" value="PROTEIN_KINASE_DOM"/>
    <property type="match status" value="1"/>
</dbReference>
<evidence type="ECO:0000256" key="7">
    <source>
        <dbReference type="ARBA" id="ARBA00024334"/>
    </source>
</evidence>
<dbReference type="InterPro" id="IPR002048">
    <property type="entry name" value="EF_hand_dom"/>
</dbReference>
<evidence type="ECO:0000313" key="13">
    <source>
        <dbReference type="Proteomes" id="UP001311799"/>
    </source>
</evidence>
<feature type="domain" description="Protein kinase" evidence="10">
    <location>
        <begin position="21"/>
        <end position="280"/>
    </location>
</feature>
<dbReference type="PANTHER" id="PTHR44899">
    <property type="entry name" value="CAMK FAMILY PROTEIN KINASE"/>
    <property type="match status" value="1"/>
</dbReference>
<protein>
    <recommendedName>
        <fullName evidence="1">non-specific serine/threonine protein kinase</fullName>
        <ecNumber evidence="1">2.7.11.1</ecNumber>
    </recommendedName>
</protein>
<sequence>MKLTIPFLPRNSSFDFIKNNYRIIEYVGKGQFGSTYKVENIIDNEIWLAKCIDLSQMDDDDKKRSLQEAEIMKNISNPYVIKCHESFIYDDIYLVIVMEYCNNGDIGKVIESCIHKNEYLSEEIILKWSSQLAAGIYYLHSECKIIHRDIKPSNIFIRDNGDIVIGDLGISRIMQSMSMSFTLTSIGTPQYMSPEMCENKPYTYKSDIWSFGCVLYELITLKPPFSGNSLLSLAWNISFQEIEPLPDCFSKELFELIKQLLSRNPTIRPNPDQILDNLIFSKYKKSLLYLPLKGKNGKGKTNFTNKKYTSTENDNDLNNIVNHNQNDINYNNNNFDFKMVNKVFKELEKYDSNENIQNNYHLHNNKKINNRFIMREMNNIKSVKKKLNDSKSKKIKDFPFFIFSNILIKTNSIFDSIYFNNEYLETISDFYYQYFSILVGRIKYHLFNYIEKSKIISKKEIIYELFIKNLECCYGIDIKREQVTIEWFSKFVQELNIGISEAEQHFFFKYIEYIIHSKVIKNKNISGINNIVDDRIKYKNTFNNLLNIEYIKEFKNNKENINSQIFKSEINNYESIDLLNEIESPKICDFIDKIFIWNKIQINNKNENININKNVISSPVILKVDDEGSNSRIYNKRYLHLLIIDWMRLILKPITLLNNLNNSKYNRDETKNITLRQGFQLFDQKNNGSLSKQHFKTVLYLLFPKITSIQSYWLFVLAPKDYYGNVKYYEFLDFIDNLHNDENNNKRILVDNDYNTFIKDKLQKNTTITAEKFANEYNFTSNNIVTDEKVNNHDEIIPGTLNLYYEIFNDMFINYDIPITRIKEKINLVYCQNILANDYFEYNKDEDIFLNEIQDISLLQNKHKYNLETPQSTQLLTKIKNNTLIDDSANYKNDIELADSKFKKILESNKNNETKMNNNSKLLINKNYPDNNSVKMYFSSLKIENITEFKFDSKYEMNNSKSETIISEKYCELILTIINHLEKLIQSIQIERLYTCWSTAMTSKSNTLFDKTLKLNETRNESSDVLIKLIFLLGLFEKENKNNQESKCYSDKIYELKNILITLENDLSLQRDAIDCMLKIVDKIEPIISINYNNKIYPNDPNVTTNNYKNIFRQMIKNKKYAFKYDNFEKDKEFYEVDTTSFIKTDNRNKGMNFNLNTKDFDWIGKFLASFEFFSEIIIYLIQCSINIISLLNKKKKGKKITLCTSYLIENYREWSYLKEHVSRECAFVASMRVNKDLNEDFETIRVFLELIGARRYQVTLTFQKQNKIERKLFRELFILEELFWNNQKQILLSKDEMTDNRKFNTENWLFIGEKTCIALHNTCIKLINEILTLNR</sequence>
<keyword evidence="6" id="KW-0067">ATP-binding</keyword>
<comment type="catalytic activity">
    <reaction evidence="9">
        <text>L-seryl-[protein] + ATP = O-phospho-L-seryl-[protein] + ADP + H(+)</text>
        <dbReference type="Rhea" id="RHEA:17989"/>
        <dbReference type="Rhea" id="RHEA-COMP:9863"/>
        <dbReference type="Rhea" id="RHEA-COMP:11604"/>
        <dbReference type="ChEBI" id="CHEBI:15378"/>
        <dbReference type="ChEBI" id="CHEBI:29999"/>
        <dbReference type="ChEBI" id="CHEBI:30616"/>
        <dbReference type="ChEBI" id="CHEBI:83421"/>
        <dbReference type="ChEBI" id="CHEBI:456216"/>
        <dbReference type="EC" id="2.7.11.1"/>
    </reaction>
</comment>
<evidence type="ECO:0000256" key="9">
    <source>
        <dbReference type="ARBA" id="ARBA00048679"/>
    </source>
</evidence>
<keyword evidence="13" id="KW-1185">Reference proteome</keyword>
<dbReference type="PROSITE" id="PS00108">
    <property type="entry name" value="PROTEIN_KINASE_ST"/>
    <property type="match status" value="1"/>
</dbReference>
<dbReference type="InterPro" id="IPR051131">
    <property type="entry name" value="NEK_Ser/Thr_kinase_NIMA"/>
</dbReference>
<dbReference type="PROSITE" id="PS50222">
    <property type="entry name" value="EF_HAND_2"/>
    <property type="match status" value="1"/>
</dbReference>
<evidence type="ECO:0000256" key="6">
    <source>
        <dbReference type="ARBA" id="ARBA00022840"/>
    </source>
</evidence>
<dbReference type="SUPFAM" id="SSF56112">
    <property type="entry name" value="Protein kinase-like (PK-like)"/>
    <property type="match status" value="1"/>
</dbReference>
<dbReference type="InterPro" id="IPR011992">
    <property type="entry name" value="EF-hand-dom_pair"/>
</dbReference>
<evidence type="ECO:0000256" key="1">
    <source>
        <dbReference type="ARBA" id="ARBA00012513"/>
    </source>
</evidence>
<dbReference type="GO" id="GO:0005524">
    <property type="term" value="F:ATP binding"/>
    <property type="evidence" value="ECO:0007669"/>
    <property type="project" value="UniProtKB-KW"/>
</dbReference>
<dbReference type="SUPFAM" id="SSF47473">
    <property type="entry name" value="EF-hand"/>
    <property type="match status" value="1"/>
</dbReference>
<evidence type="ECO:0000256" key="2">
    <source>
        <dbReference type="ARBA" id="ARBA00022527"/>
    </source>
</evidence>
<keyword evidence="4" id="KW-0547">Nucleotide-binding</keyword>
<dbReference type="GO" id="GO:0005509">
    <property type="term" value="F:calcium ion binding"/>
    <property type="evidence" value="ECO:0007669"/>
    <property type="project" value="InterPro"/>
</dbReference>
<organism evidence="12 13">
    <name type="scientific">Cryptosporidium xiaoi</name>
    <dbReference type="NCBI Taxonomy" id="659607"/>
    <lineage>
        <taxon>Eukaryota</taxon>
        <taxon>Sar</taxon>
        <taxon>Alveolata</taxon>
        <taxon>Apicomplexa</taxon>
        <taxon>Conoidasida</taxon>
        <taxon>Coccidia</taxon>
        <taxon>Eucoccidiorida</taxon>
        <taxon>Eimeriorina</taxon>
        <taxon>Cryptosporidiidae</taxon>
        <taxon>Cryptosporidium</taxon>
    </lineage>
</organism>
<evidence type="ECO:0000256" key="8">
    <source>
        <dbReference type="ARBA" id="ARBA00047899"/>
    </source>
</evidence>
<dbReference type="Gene3D" id="1.10.510.10">
    <property type="entry name" value="Transferase(Phosphotransferase) domain 1"/>
    <property type="match status" value="1"/>
</dbReference>
<dbReference type="InterPro" id="IPR011009">
    <property type="entry name" value="Kinase-like_dom_sf"/>
</dbReference>
<comment type="similarity">
    <text evidence="7">Belongs to the protein kinase superfamily. Ser/Thr protein kinase family. CDPK subfamily.</text>
</comment>
<dbReference type="InterPro" id="IPR000719">
    <property type="entry name" value="Prot_kinase_dom"/>
</dbReference>
<dbReference type="Proteomes" id="UP001311799">
    <property type="component" value="Unassembled WGS sequence"/>
</dbReference>
<dbReference type="EMBL" id="JAWDEY010000012">
    <property type="protein sequence ID" value="KAK6589549.1"/>
    <property type="molecule type" value="Genomic_DNA"/>
</dbReference>
<accession>A0AAV9XZJ6</accession>
<evidence type="ECO:0000259" key="11">
    <source>
        <dbReference type="PROSITE" id="PS50222"/>
    </source>
</evidence>
<evidence type="ECO:0000256" key="4">
    <source>
        <dbReference type="ARBA" id="ARBA00022741"/>
    </source>
</evidence>
<dbReference type="InterPro" id="IPR008271">
    <property type="entry name" value="Ser/Thr_kinase_AS"/>
</dbReference>
<keyword evidence="2" id="KW-0723">Serine/threonine-protein kinase</keyword>
<name>A0AAV9XZJ6_9CRYT</name>
<proteinExistence type="inferred from homology"/>
<keyword evidence="3" id="KW-0808">Transferase</keyword>
<gene>
    <name evidence="12" type="ORF">RS030_203196</name>
</gene>
<dbReference type="CDD" id="cd08215">
    <property type="entry name" value="STKc_Nek"/>
    <property type="match status" value="1"/>
</dbReference>
<reference evidence="12 13" key="1">
    <citation type="submission" date="2023-10" db="EMBL/GenBank/DDBJ databases">
        <title>Comparative genomics analysis reveals potential genetic determinants of host preference in Cryptosporidium xiaoi.</title>
        <authorList>
            <person name="Xiao L."/>
            <person name="Li J."/>
        </authorList>
    </citation>
    <scope>NUCLEOTIDE SEQUENCE [LARGE SCALE GENOMIC DNA]</scope>
    <source>
        <strain evidence="12 13">52996</strain>
    </source>
</reference>
<dbReference type="SMART" id="SM00220">
    <property type="entry name" value="S_TKc"/>
    <property type="match status" value="1"/>
</dbReference>
<dbReference type="Pfam" id="PF00069">
    <property type="entry name" value="Pkinase"/>
    <property type="match status" value="1"/>
</dbReference>
<feature type="domain" description="EF-hand" evidence="11">
    <location>
        <begin position="670"/>
        <end position="705"/>
    </location>
</feature>
<evidence type="ECO:0000256" key="3">
    <source>
        <dbReference type="ARBA" id="ARBA00022679"/>
    </source>
</evidence>
<dbReference type="EC" id="2.7.11.1" evidence="1"/>
<evidence type="ECO:0000259" key="10">
    <source>
        <dbReference type="PROSITE" id="PS50011"/>
    </source>
</evidence>
<keyword evidence="5" id="KW-0418">Kinase</keyword>
<comment type="caution">
    <text evidence="12">The sequence shown here is derived from an EMBL/GenBank/DDBJ whole genome shotgun (WGS) entry which is preliminary data.</text>
</comment>
<comment type="catalytic activity">
    <reaction evidence="8">
        <text>L-threonyl-[protein] + ATP = O-phospho-L-threonyl-[protein] + ADP + H(+)</text>
        <dbReference type="Rhea" id="RHEA:46608"/>
        <dbReference type="Rhea" id="RHEA-COMP:11060"/>
        <dbReference type="Rhea" id="RHEA-COMP:11605"/>
        <dbReference type="ChEBI" id="CHEBI:15378"/>
        <dbReference type="ChEBI" id="CHEBI:30013"/>
        <dbReference type="ChEBI" id="CHEBI:30616"/>
        <dbReference type="ChEBI" id="CHEBI:61977"/>
        <dbReference type="ChEBI" id="CHEBI:456216"/>
        <dbReference type="EC" id="2.7.11.1"/>
    </reaction>
</comment>
<dbReference type="PANTHER" id="PTHR44899:SF3">
    <property type="entry name" value="SERINE_THREONINE-PROTEIN KINASE NEK1"/>
    <property type="match status" value="1"/>
</dbReference>
<evidence type="ECO:0000256" key="5">
    <source>
        <dbReference type="ARBA" id="ARBA00022777"/>
    </source>
</evidence>
<dbReference type="GO" id="GO:0004674">
    <property type="term" value="F:protein serine/threonine kinase activity"/>
    <property type="evidence" value="ECO:0007669"/>
    <property type="project" value="UniProtKB-KW"/>
</dbReference>